<gene>
    <name evidence="1" type="ORF">ILEXP_LOCUS14570</name>
</gene>
<reference evidence="1 2" key="1">
    <citation type="submission" date="2024-02" db="EMBL/GenBank/DDBJ databases">
        <authorList>
            <person name="Vignale AGUSTIN F."/>
            <person name="Sosa J E."/>
            <person name="Modenutti C."/>
        </authorList>
    </citation>
    <scope>NUCLEOTIDE SEQUENCE [LARGE SCALE GENOMIC DNA]</scope>
</reference>
<evidence type="ECO:0000313" key="1">
    <source>
        <dbReference type="EMBL" id="CAK9146702.1"/>
    </source>
</evidence>
<dbReference type="AlphaFoldDB" id="A0ABC8RQF1"/>
<dbReference type="Proteomes" id="UP001642360">
    <property type="component" value="Unassembled WGS sequence"/>
</dbReference>
<organism evidence="1 2">
    <name type="scientific">Ilex paraguariensis</name>
    <name type="common">yerba mate</name>
    <dbReference type="NCBI Taxonomy" id="185542"/>
    <lineage>
        <taxon>Eukaryota</taxon>
        <taxon>Viridiplantae</taxon>
        <taxon>Streptophyta</taxon>
        <taxon>Embryophyta</taxon>
        <taxon>Tracheophyta</taxon>
        <taxon>Spermatophyta</taxon>
        <taxon>Magnoliopsida</taxon>
        <taxon>eudicotyledons</taxon>
        <taxon>Gunneridae</taxon>
        <taxon>Pentapetalae</taxon>
        <taxon>asterids</taxon>
        <taxon>campanulids</taxon>
        <taxon>Aquifoliales</taxon>
        <taxon>Aquifoliaceae</taxon>
        <taxon>Ilex</taxon>
    </lineage>
</organism>
<proteinExistence type="predicted"/>
<sequence>VKGGSFKLASGCWHRGWLNPLLMCYVEVQKIEAMLEPVALLAFCLLMCLHCRMNYFNGDFVVCSVKAEHWTDAYKKYNIHIVTEMVATGYLGEKSNNACKYVEH</sequence>
<keyword evidence="2" id="KW-1185">Reference proteome</keyword>
<evidence type="ECO:0000313" key="2">
    <source>
        <dbReference type="Proteomes" id="UP001642360"/>
    </source>
</evidence>
<dbReference type="EMBL" id="CAUOFW020001613">
    <property type="protein sequence ID" value="CAK9146702.1"/>
    <property type="molecule type" value="Genomic_DNA"/>
</dbReference>
<accession>A0ABC8RQF1</accession>
<comment type="caution">
    <text evidence="1">The sequence shown here is derived from an EMBL/GenBank/DDBJ whole genome shotgun (WGS) entry which is preliminary data.</text>
</comment>
<name>A0ABC8RQF1_9AQUA</name>
<protein>
    <submittedName>
        <fullName evidence="1">Uncharacterized protein</fullName>
    </submittedName>
</protein>
<feature type="non-terminal residue" evidence="1">
    <location>
        <position position="1"/>
    </location>
</feature>